<dbReference type="GO" id="GO:0004493">
    <property type="term" value="F:methylmalonyl-CoA epimerase activity"/>
    <property type="evidence" value="ECO:0007669"/>
    <property type="project" value="TreeGrafter"/>
</dbReference>
<dbReference type="Gene3D" id="3.10.180.10">
    <property type="entry name" value="2,3-Dihydroxybiphenyl 1,2-Dioxygenase, domain 1"/>
    <property type="match status" value="1"/>
</dbReference>
<gene>
    <name evidence="2" type="ORF">GXP70_28030</name>
</gene>
<keyword evidence="3" id="KW-1185">Reference proteome</keyword>
<dbReference type="EMBL" id="CP048209">
    <property type="protein sequence ID" value="QHT63422.1"/>
    <property type="molecule type" value="Genomic_DNA"/>
</dbReference>
<dbReference type="AlphaFoldDB" id="A0A6C0G4A6"/>
<dbReference type="InterPro" id="IPR051785">
    <property type="entry name" value="MMCE/EMCE_epimerase"/>
</dbReference>
<dbReference type="Proteomes" id="UP000476064">
    <property type="component" value="Chromosome"/>
</dbReference>
<sequence>MNLQLFGPSAKLHHIGLAVNQIDSQYLDQEEITEDPIQRVKVGFVSIADASIELIQPLNDQSPIHNSLKKGNKFVHLCFEVDDIHESLSCAESHQFKVIQQPVPAAAFANRKIAWVYHREWGLFELLERDRTI</sequence>
<evidence type="ECO:0000313" key="3">
    <source>
        <dbReference type="Proteomes" id="UP000476064"/>
    </source>
</evidence>
<dbReference type="SUPFAM" id="SSF54593">
    <property type="entry name" value="Glyoxalase/Bleomycin resistance protein/Dihydroxybiphenyl dioxygenase"/>
    <property type="match status" value="1"/>
</dbReference>
<name>A0A6C0G4A6_9BACL</name>
<dbReference type="GO" id="GO:0046872">
    <property type="term" value="F:metal ion binding"/>
    <property type="evidence" value="ECO:0007669"/>
    <property type="project" value="UniProtKB-KW"/>
</dbReference>
<evidence type="ECO:0000313" key="2">
    <source>
        <dbReference type="EMBL" id="QHT63422.1"/>
    </source>
</evidence>
<dbReference type="PANTHER" id="PTHR43048">
    <property type="entry name" value="METHYLMALONYL-COA EPIMERASE"/>
    <property type="match status" value="1"/>
</dbReference>
<organism evidence="2 3">
    <name type="scientific">Paenibacillus lycopersici</name>
    <dbReference type="NCBI Taxonomy" id="2704462"/>
    <lineage>
        <taxon>Bacteria</taxon>
        <taxon>Bacillati</taxon>
        <taxon>Bacillota</taxon>
        <taxon>Bacilli</taxon>
        <taxon>Bacillales</taxon>
        <taxon>Paenibacillaceae</taxon>
        <taxon>Paenibacillus</taxon>
    </lineage>
</organism>
<dbReference type="GO" id="GO:0046491">
    <property type="term" value="P:L-methylmalonyl-CoA metabolic process"/>
    <property type="evidence" value="ECO:0007669"/>
    <property type="project" value="TreeGrafter"/>
</dbReference>
<proteinExistence type="predicted"/>
<reference evidence="2 3" key="1">
    <citation type="submission" date="2020-01" db="EMBL/GenBank/DDBJ databases">
        <title>Paenibacillus sp. nov., isolated from tomato rhizosphere.</title>
        <authorList>
            <person name="Weon H.-Y."/>
            <person name="Lee S.A."/>
        </authorList>
    </citation>
    <scope>NUCLEOTIDE SEQUENCE [LARGE SCALE GENOMIC DNA]</scope>
    <source>
        <strain evidence="2 3">12200R-189</strain>
    </source>
</reference>
<protein>
    <recommendedName>
        <fullName evidence="4">Methylmalonyl-CoA epimerase</fullName>
    </recommendedName>
</protein>
<evidence type="ECO:0000256" key="1">
    <source>
        <dbReference type="ARBA" id="ARBA00022723"/>
    </source>
</evidence>
<dbReference type="PANTHER" id="PTHR43048:SF3">
    <property type="entry name" value="METHYLMALONYL-COA EPIMERASE, MITOCHONDRIAL"/>
    <property type="match status" value="1"/>
</dbReference>
<dbReference type="InterPro" id="IPR029068">
    <property type="entry name" value="Glyas_Bleomycin-R_OHBP_Dase"/>
</dbReference>
<dbReference type="KEGG" id="plyc:GXP70_28030"/>
<accession>A0A6C0G4A6</accession>
<evidence type="ECO:0008006" key="4">
    <source>
        <dbReference type="Google" id="ProtNLM"/>
    </source>
</evidence>
<keyword evidence="1" id="KW-0479">Metal-binding</keyword>
<dbReference type="Pfam" id="PF13669">
    <property type="entry name" value="Glyoxalase_4"/>
    <property type="match status" value="1"/>
</dbReference>
<dbReference type="RefSeq" id="WP_162359944.1">
    <property type="nucleotide sequence ID" value="NZ_CP048209.1"/>
</dbReference>